<comment type="caution">
    <text evidence="2">The sequence shown here is derived from an EMBL/GenBank/DDBJ whole genome shotgun (WGS) entry which is preliminary data.</text>
</comment>
<keyword evidence="1" id="KW-0472">Membrane</keyword>
<reference evidence="2 3" key="1">
    <citation type="journal article" date="2015" name="Stand. Genomic Sci.">
        <title>Genomic Encyclopedia of Bacterial and Archaeal Type Strains, Phase III: the genomes of soil and plant-associated and newly described type strains.</title>
        <authorList>
            <person name="Whitman W.B."/>
            <person name="Woyke T."/>
            <person name="Klenk H.P."/>
            <person name="Zhou Y."/>
            <person name="Lilburn T.G."/>
            <person name="Beck B.J."/>
            <person name="De Vos P."/>
            <person name="Vandamme P."/>
            <person name="Eisen J.A."/>
            <person name="Garrity G."/>
            <person name="Hugenholtz P."/>
            <person name="Kyrpides N.C."/>
        </authorList>
    </citation>
    <scope>NUCLEOTIDE SEQUENCE [LARGE SCALE GENOMIC DNA]</scope>
    <source>
        <strain evidence="2 3">CGMCC 1.6844</strain>
    </source>
</reference>
<organism evidence="2 3">
    <name type="scientific">Flavobacterium cheniae</name>
    <dbReference type="NCBI Taxonomy" id="295428"/>
    <lineage>
        <taxon>Bacteria</taxon>
        <taxon>Pseudomonadati</taxon>
        <taxon>Bacteroidota</taxon>
        <taxon>Flavobacteriia</taxon>
        <taxon>Flavobacteriales</taxon>
        <taxon>Flavobacteriaceae</taxon>
        <taxon>Flavobacterium</taxon>
    </lineage>
</organism>
<sequence>MKYTKFNKWLFIIIGGFITSIFSFTVLYYLLIPDLCYYHSHEMNYIMSLFFTAYPGSNGHPEPNLTNFIVSFLVGSSIGFVIFKKFSKH</sequence>
<accession>A0A562KET1</accession>
<protein>
    <submittedName>
        <fullName evidence="2">Uncharacterized protein</fullName>
    </submittedName>
</protein>
<evidence type="ECO:0000256" key="1">
    <source>
        <dbReference type="SAM" id="Phobius"/>
    </source>
</evidence>
<gene>
    <name evidence="2" type="ORF">IP97_01868</name>
</gene>
<keyword evidence="3" id="KW-1185">Reference proteome</keyword>
<dbReference type="OrthoDB" id="1454009at2"/>
<proteinExistence type="predicted"/>
<feature type="transmembrane region" description="Helical" evidence="1">
    <location>
        <begin position="9"/>
        <end position="31"/>
    </location>
</feature>
<dbReference type="RefSeq" id="WP_133607859.1">
    <property type="nucleotide sequence ID" value="NZ_SNZC01000001.1"/>
</dbReference>
<keyword evidence="1" id="KW-0812">Transmembrane</keyword>
<feature type="transmembrane region" description="Helical" evidence="1">
    <location>
        <begin position="65"/>
        <end position="83"/>
    </location>
</feature>
<evidence type="ECO:0000313" key="2">
    <source>
        <dbReference type="EMBL" id="TWH93920.1"/>
    </source>
</evidence>
<name>A0A562KET1_9FLAO</name>
<dbReference type="Proteomes" id="UP000315312">
    <property type="component" value="Unassembled WGS sequence"/>
</dbReference>
<evidence type="ECO:0000313" key="3">
    <source>
        <dbReference type="Proteomes" id="UP000315312"/>
    </source>
</evidence>
<keyword evidence="1" id="KW-1133">Transmembrane helix</keyword>
<dbReference type="AlphaFoldDB" id="A0A562KET1"/>
<dbReference type="EMBL" id="VLKM01000007">
    <property type="protein sequence ID" value="TWH93920.1"/>
    <property type="molecule type" value="Genomic_DNA"/>
</dbReference>